<dbReference type="EMBL" id="JAAVJH010000003">
    <property type="protein sequence ID" value="NJR78179.1"/>
    <property type="molecule type" value="Genomic_DNA"/>
</dbReference>
<accession>A0ABX1CJL4</accession>
<dbReference type="Proteomes" id="UP000732399">
    <property type="component" value="Unassembled WGS sequence"/>
</dbReference>
<name>A0ABX1CJL4_9SPHN</name>
<protein>
    <recommendedName>
        <fullName evidence="4">Tetratricopeptide repeat protein</fullName>
    </recommendedName>
</protein>
<reference evidence="2 3" key="1">
    <citation type="submission" date="2020-03" db="EMBL/GenBank/DDBJ databases">
        <authorList>
            <person name="Wang L."/>
            <person name="He N."/>
            <person name="Li Y."/>
            <person name="Fang Y."/>
            <person name="Zhang F."/>
        </authorList>
    </citation>
    <scope>NUCLEOTIDE SEQUENCE [LARGE SCALE GENOMIC DNA]</scope>
    <source>
        <strain evidence="2 3">36D10-4-7</strain>
    </source>
</reference>
<evidence type="ECO:0000256" key="1">
    <source>
        <dbReference type="SAM" id="MobiDB-lite"/>
    </source>
</evidence>
<dbReference type="Gene3D" id="1.25.40.10">
    <property type="entry name" value="Tetratricopeptide repeat domain"/>
    <property type="match status" value="1"/>
</dbReference>
<dbReference type="InterPro" id="IPR011990">
    <property type="entry name" value="TPR-like_helical_dom_sf"/>
</dbReference>
<comment type="caution">
    <text evidence="2">The sequence shown here is derived from an EMBL/GenBank/DDBJ whole genome shotgun (WGS) entry which is preliminary data.</text>
</comment>
<feature type="region of interest" description="Disordered" evidence="1">
    <location>
        <begin position="1"/>
        <end position="29"/>
    </location>
</feature>
<evidence type="ECO:0008006" key="4">
    <source>
        <dbReference type="Google" id="ProtNLM"/>
    </source>
</evidence>
<evidence type="ECO:0000313" key="2">
    <source>
        <dbReference type="EMBL" id="NJR78179.1"/>
    </source>
</evidence>
<keyword evidence="3" id="KW-1185">Reference proteome</keyword>
<gene>
    <name evidence="2" type="ORF">HBH26_06055</name>
</gene>
<sequence length="536" mass="56302">MAAAGARRGGDRRRTRRAGAGGAGGAARGSSLRSRHAALATLVASADAAALARETARLAAAGVPVSTQQVAWDLKAAGRAMVALDYLALRPDGATAATWRLRVELARSADRPAAVTALLETAARRPGTAPTQDLIEAAYQAQRPDLVAAAMIAGVVPPMEAAPGVDLVRRLDAARRHDLIAQLDAAVPSDWPARDPWLAMRVAMHANDRAAAMRAAALFPPGQRDAAREAVLTRAGDQAALRALWLAQAARPGADRAALAERLLAAGWREDARAVLRAAATGGADERVARRLLFLMGPRPEAEDLAWLRRRAATDAGWLAAYAERDRPAAALAFLATHPLAATTPVLLMRLRLARATGDAAAGRTALATLLDGRPLDAETLRRAGADQPRGLPPALAEALTARRITAGVAAPDEARDLAWSAWNRGDAGAGERWLTALLRIAPEDAGALRLMADVQARRGGAKAARPWLNRALAATPEPSRERAELLDRLGRRDEALLILAGLRADAPRDRALAAMHARILLAAGRPGQARAVLAP</sequence>
<evidence type="ECO:0000313" key="3">
    <source>
        <dbReference type="Proteomes" id="UP000732399"/>
    </source>
</evidence>
<proteinExistence type="predicted"/>
<organism evidence="2 3">
    <name type="scientific">Sphingomonas corticis</name>
    <dbReference type="NCBI Taxonomy" id="2722791"/>
    <lineage>
        <taxon>Bacteria</taxon>
        <taxon>Pseudomonadati</taxon>
        <taxon>Pseudomonadota</taxon>
        <taxon>Alphaproteobacteria</taxon>
        <taxon>Sphingomonadales</taxon>
        <taxon>Sphingomonadaceae</taxon>
        <taxon>Sphingomonas</taxon>
    </lineage>
</organism>
<dbReference type="SUPFAM" id="SSF48452">
    <property type="entry name" value="TPR-like"/>
    <property type="match status" value="1"/>
</dbReference>
<dbReference type="RefSeq" id="WP_168133704.1">
    <property type="nucleotide sequence ID" value="NZ_JAAVJH010000003.1"/>
</dbReference>